<protein>
    <submittedName>
        <fullName evidence="1">Uncharacterized protein</fullName>
    </submittedName>
</protein>
<dbReference type="Proteomes" id="UP000790377">
    <property type="component" value="Unassembled WGS sequence"/>
</dbReference>
<proteinExistence type="predicted"/>
<organism evidence="1 2">
    <name type="scientific">Hygrophoropsis aurantiaca</name>
    <dbReference type="NCBI Taxonomy" id="72124"/>
    <lineage>
        <taxon>Eukaryota</taxon>
        <taxon>Fungi</taxon>
        <taxon>Dikarya</taxon>
        <taxon>Basidiomycota</taxon>
        <taxon>Agaricomycotina</taxon>
        <taxon>Agaricomycetes</taxon>
        <taxon>Agaricomycetidae</taxon>
        <taxon>Boletales</taxon>
        <taxon>Coniophorineae</taxon>
        <taxon>Hygrophoropsidaceae</taxon>
        <taxon>Hygrophoropsis</taxon>
    </lineage>
</organism>
<dbReference type="EMBL" id="MU268039">
    <property type="protein sequence ID" value="KAH7906302.1"/>
    <property type="molecule type" value="Genomic_DNA"/>
</dbReference>
<name>A0ACB8A067_9AGAM</name>
<keyword evidence="2" id="KW-1185">Reference proteome</keyword>
<comment type="caution">
    <text evidence="1">The sequence shown here is derived from an EMBL/GenBank/DDBJ whole genome shotgun (WGS) entry which is preliminary data.</text>
</comment>
<evidence type="ECO:0000313" key="1">
    <source>
        <dbReference type="EMBL" id="KAH7906302.1"/>
    </source>
</evidence>
<sequence length="218" mass="23524">MNAPCPSLTASTSWDGEKSYALPAQSWIIAIPYNASQCSNVSSFFSRNLLTKANYSRQVPVSKVEEVTVNFFMVYPVSSTKSLTRMGSGPKQYISGLIRILKQAPLYTISLSTTYKQDAVGVRKCRVLSIIALETLIVMLSTLASLESGGAHALAFSSGSAITATVLQSLGPNAHVVSVNDIYGGTFRYLVRVASETQGLETSYLDLEKVDDEAFNQG</sequence>
<accession>A0ACB8A067</accession>
<evidence type="ECO:0000313" key="2">
    <source>
        <dbReference type="Proteomes" id="UP000790377"/>
    </source>
</evidence>
<reference evidence="1" key="1">
    <citation type="journal article" date="2021" name="New Phytol.">
        <title>Evolutionary innovations through gain and loss of genes in the ectomycorrhizal Boletales.</title>
        <authorList>
            <person name="Wu G."/>
            <person name="Miyauchi S."/>
            <person name="Morin E."/>
            <person name="Kuo A."/>
            <person name="Drula E."/>
            <person name="Varga T."/>
            <person name="Kohler A."/>
            <person name="Feng B."/>
            <person name="Cao Y."/>
            <person name="Lipzen A."/>
            <person name="Daum C."/>
            <person name="Hundley H."/>
            <person name="Pangilinan J."/>
            <person name="Johnson J."/>
            <person name="Barry K."/>
            <person name="LaButti K."/>
            <person name="Ng V."/>
            <person name="Ahrendt S."/>
            <person name="Min B."/>
            <person name="Choi I.G."/>
            <person name="Park H."/>
            <person name="Plett J.M."/>
            <person name="Magnuson J."/>
            <person name="Spatafora J.W."/>
            <person name="Nagy L.G."/>
            <person name="Henrissat B."/>
            <person name="Grigoriev I.V."/>
            <person name="Yang Z.L."/>
            <person name="Xu J."/>
            <person name="Martin F.M."/>
        </authorList>
    </citation>
    <scope>NUCLEOTIDE SEQUENCE</scope>
    <source>
        <strain evidence="1">ATCC 28755</strain>
    </source>
</reference>
<gene>
    <name evidence="1" type="ORF">BJ138DRAFT_1222882</name>
</gene>